<keyword evidence="5" id="KW-0479">Metal-binding</keyword>
<dbReference type="InterPro" id="IPR002172">
    <property type="entry name" value="LDrepeatLR_classA_rpt"/>
</dbReference>
<gene>
    <name evidence="19" type="ORF">KOW79_013986</name>
</gene>
<dbReference type="GO" id="GO:0004252">
    <property type="term" value="F:serine-type endopeptidase activity"/>
    <property type="evidence" value="ECO:0007669"/>
    <property type="project" value="InterPro"/>
</dbReference>
<keyword evidence="11" id="KW-0325">Glycoprotein</keyword>
<evidence type="ECO:0000256" key="3">
    <source>
        <dbReference type="ARBA" id="ARBA00022670"/>
    </source>
</evidence>
<keyword evidence="17" id="KW-0812">Transmembrane</keyword>
<dbReference type="Pfam" id="PF02803">
    <property type="entry name" value="Thiolase_C"/>
    <property type="match status" value="1"/>
</dbReference>
<keyword evidence="8" id="KW-0809">Transit peptide</keyword>
<dbReference type="InterPro" id="IPR036772">
    <property type="entry name" value="SRCR-like_dom_sf"/>
</dbReference>
<comment type="similarity">
    <text evidence="2">Belongs to the thiolase-like superfamily. Thiolase family.</text>
</comment>
<dbReference type="InterPro" id="IPR001254">
    <property type="entry name" value="Trypsin_dom"/>
</dbReference>
<dbReference type="SUPFAM" id="SSF56487">
    <property type="entry name" value="SRCR-like"/>
    <property type="match status" value="1"/>
</dbReference>
<dbReference type="GO" id="GO:0006635">
    <property type="term" value="P:fatty acid beta-oxidation"/>
    <property type="evidence" value="ECO:0007669"/>
    <property type="project" value="TreeGrafter"/>
</dbReference>
<dbReference type="Pfam" id="PF00089">
    <property type="entry name" value="Trypsin"/>
    <property type="match status" value="1"/>
</dbReference>
<dbReference type="Pfam" id="PF15494">
    <property type="entry name" value="SRCR_2"/>
    <property type="match status" value="1"/>
</dbReference>
<dbReference type="SMART" id="SM00192">
    <property type="entry name" value="LDLa"/>
    <property type="match status" value="1"/>
</dbReference>
<dbReference type="CDD" id="cd00190">
    <property type="entry name" value="Tryp_SPc"/>
    <property type="match status" value="1"/>
</dbReference>
<feature type="domain" description="Peptidase S1" evidence="18">
    <location>
        <begin position="651"/>
        <end position="884"/>
    </location>
</feature>
<evidence type="ECO:0000256" key="15">
    <source>
        <dbReference type="PROSITE-ProRule" id="PRU00124"/>
    </source>
</evidence>
<dbReference type="SUPFAM" id="SSF50494">
    <property type="entry name" value="Trypsin-like serine proteases"/>
    <property type="match status" value="1"/>
</dbReference>
<dbReference type="SUPFAM" id="SSF57424">
    <property type="entry name" value="LDL receptor-like module"/>
    <property type="match status" value="1"/>
</dbReference>
<keyword evidence="20" id="KW-1185">Reference proteome</keyword>
<evidence type="ECO:0000313" key="20">
    <source>
        <dbReference type="Proteomes" id="UP000824219"/>
    </source>
</evidence>
<evidence type="ECO:0000256" key="13">
    <source>
        <dbReference type="ARBA" id="ARBA00045244"/>
    </source>
</evidence>
<evidence type="ECO:0000256" key="16">
    <source>
        <dbReference type="RuleBase" id="RU363034"/>
    </source>
</evidence>
<dbReference type="Gene3D" id="3.40.47.10">
    <property type="match status" value="1"/>
</dbReference>
<dbReference type="SUPFAM" id="SSF53901">
    <property type="entry name" value="Thiolase-like"/>
    <property type="match status" value="2"/>
</dbReference>
<dbReference type="InterPro" id="IPR001190">
    <property type="entry name" value="SRCR"/>
</dbReference>
<keyword evidence="9" id="KW-0630">Potassium</keyword>
<feature type="transmembrane region" description="Helical" evidence="17">
    <location>
        <begin position="477"/>
        <end position="501"/>
    </location>
</feature>
<evidence type="ECO:0000256" key="4">
    <source>
        <dbReference type="ARBA" id="ARBA00022679"/>
    </source>
</evidence>
<name>A0A9D3SG70_9TELE</name>
<dbReference type="PROSITE" id="PS00737">
    <property type="entry name" value="THIOLASE_2"/>
    <property type="match status" value="1"/>
</dbReference>
<comment type="caution">
    <text evidence="19">The sequence shown here is derived from an EMBL/GenBank/DDBJ whole genome shotgun (WGS) entry which is preliminary data.</text>
</comment>
<dbReference type="Pfam" id="PF00108">
    <property type="entry name" value="Thiolase_N"/>
    <property type="match status" value="1"/>
</dbReference>
<reference evidence="19 20" key="1">
    <citation type="submission" date="2021-06" db="EMBL/GenBank/DDBJ databases">
        <title>Chromosome-level genome assembly of the red-tail catfish (Hemibagrus wyckioides).</title>
        <authorList>
            <person name="Shao F."/>
        </authorList>
    </citation>
    <scope>NUCLEOTIDE SEQUENCE [LARGE SCALE GENOMIC DNA]</scope>
    <source>
        <strain evidence="19">EC202008001</strain>
        <tissue evidence="19">Blood</tissue>
    </source>
</reference>
<dbReference type="GO" id="GO:0006508">
    <property type="term" value="P:proteolysis"/>
    <property type="evidence" value="ECO:0007669"/>
    <property type="project" value="UniProtKB-KW"/>
</dbReference>
<dbReference type="OrthoDB" id="546450at2759"/>
<dbReference type="InterPro" id="IPR020613">
    <property type="entry name" value="Thiolase_CS"/>
</dbReference>
<dbReference type="GO" id="GO:0016020">
    <property type="term" value="C:membrane"/>
    <property type="evidence" value="ECO:0007669"/>
    <property type="project" value="InterPro"/>
</dbReference>
<evidence type="ECO:0000313" key="19">
    <source>
        <dbReference type="EMBL" id="KAG7322640.1"/>
    </source>
</evidence>
<organism evidence="19 20">
    <name type="scientific">Hemibagrus wyckioides</name>
    <dbReference type="NCBI Taxonomy" id="337641"/>
    <lineage>
        <taxon>Eukaryota</taxon>
        <taxon>Metazoa</taxon>
        <taxon>Chordata</taxon>
        <taxon>Craniata</taxon>
        <taxon>Vertebrata</taxon>
        <taxon>Euteleostomi</taxon>
        <taxon>Actinopterygii</taxon>
        <taxon>Neopterygii</taxon>
        <taxon>Teleostei</taxon>
        <taxon>Ostariophysi</taxon>
        <taxon>Siluriformes</taxon>
        <taxon>Bagridae</taxon>
        <taxon>Hemibagrus</taxon>
    </lineage>
</organism>
<keyword evidence="12" id="KW-0012">Acyltransferase</keyword>
<dbReference type="CDD" id="cd00751">
    <property type="entry name" value="thiolase"/>
    <property type="match status" value="1"/>
</dbReference>
<evidence type="ECO:0000256" key="14">
    <source>
        <dbReference type="ARBA" id="ARBA00048502"/>
    </source>
</evidence>
<dbReference type="InterPro" id="IPR020616">
    <property type="entry name" value="Thiolase_N"/>
</dbReference>
<evidence type="ECO:0000256" key="1">
    <source>
        <dbReference type="ARBA" id="ARBA00005005"/>
    </source>
</evidence>
<dbReference type="PROSITE" id="PS50068">
    <property type="entry name" value="LDLRA_2"/>
    <property type="match status" value="1"/>
</dbReference>
<evidence type="ECO:0000256" key="10">
    <source>
        <dbReference type="ARBA" id="ARBA00023157"/>
    </source>
</evidence>
<keyword evidence="10 15" id="KW-1015">Disulfide bond</keyword>
<keyword evidence="17" id="KW-0472">Membrane</keyword>
<dbReference type="PROSITE" id="PS50240">
    <property type="entry name" value="TRYPSIN_DOM"/>
    <property type="match status" value="1"/>
</dbReference>
<dbReference type="InterPro" id="IPR018114">
    <property type="entry name" value="TRYPSIN_HIS"/>
</dbReference>
<evidence type="ECO:0000259" key="18">
    <source>
        <dbReference type="PROSITE" id="PS50240"/>
    </source>
</evidence>
<protein>
    <recommendedName>
        <fullName evidence="18">Peptidase S1 domain-containing protein</fullName>
    </recommendedName>
</protein>
<dbReference type="Gene3D" id="2.40.10.10">
    <property type="entry name" value="Trypsin-like serine proteases"/>
    <property type="match status" value="2"/>
</dbReference>
<dbReference type="InterPro" id="IPR002155">
    <property type="entry name" value="Thiolase"/>
</dbReference>
<accession>A0A9D3SG70</accession>
<dbReference type="InterPro" id="IPR033116">
    <property type="entry name" value="TRYPSIN_SER"/>
</dbReference>
<dbReference type="FunFam" id="3.40.47.10:FF:000007">
    <property type="entry name" value="acetyl-CoA acetyltransferase, mitochondrial"/>
    <property type="match status" value="1"/>
</dbReference>
<dbReference type="GO" id="GO:0046872">
    <property type="term" value="F:metal ion binding"/>
    <property type="evidence" value="ECO:0007669"/>
    <property type="project" value="UniProtKB-KW"/>
</dbReference>
<dbReference type="NCBIfam" id="TIGR01930">
    <property type="entry name" value="AcCoA-C-Actrans"/>
    <property type="match status" value="1"/>
</dbReference>
<dbReference type="FunFam" id="2.40.10.10:FF:000003">
    <property type="entry name" value="Transmembrane serine protease 3"/>
    <property type="match status" value="1"/>
</dbReference>
<dbReference type="PANTHER" id="PTHR18919:SF156">
    <property type="entry name" value="ACETYL-COA ACETYLTRANSFERASE, MITOCHONDRIAL"/>
    <property type="match status" value="1"/>
</dbReference>
<dbReference type="PANTHER" id="PTHR18919">
    <property type="entry name" value="ACETYL-COA C-ACYLTRANSFERASE"/>
    <property type="match status" value="1"/>
</dbReference>
<comment type="pathway">
    <text evidence="1">Lipid metabolism; fatty acid beta-oxidation.</text>
</comment>
<dbReference type="InterPro" id="IPR016039">
    <property type="entry name" value="Thiolase-like"/>
</dbReference>
<dbReference type="InterPro" id="IPR009003">
    <property type="entry name" value="Peptidase_S1_PA"/>
</dbReference>
<evidence type="ECO:0000256" key="11">
    <source>
        <dbReference type="ARBA" id="ARBA00023180"/>
    </source>
</evidence>
<dbReference type="PROSITE" id="PS00098">
    <property type="entry name" value="THIOLASE_1"/>
    <property type="match status" value="1"/>
</dbReference>
<keyword evidence="3 16" id="KW-0645">Protease</keyword>
<dbReference type="InterPro" id="IPR020617">
    <property type="entry name" value="Thiolase_C"/>
</dbReference>
<dbReference type="InterPro" id="IPR020615">
    <property type="entry name" value="Thiolase_acyl_enz_int_AS"/>
</dbReference>
<dbReference type="GO" id="GO:0003985">
    <property type="term" value="F:acetyl-CoA C-acetyltransferase activity"/>
    <property type="evidence" value="ECO:0007669"/>
    <property type="project" value="TreeGrafter"/>
</dbReference>
<dbReference type="Gene3D" id="3.10.250.10">
    <property type="entry name" value="SRCR-like domain"/>
    <property type="match status" value="1"/>
</dbReference>
<keyword evidence="17" id="KW-1133">Transmembrane helix</keyword>
<evidence type="ECO:0000256" key="17">
    <source>
        <dbReference type="SAM" id="Phobius"/>
    </source>
</evidence>
<comment type="caution">
    <text evidence="15">Lacks conserved residue(s) required for the propagation of feature annotation.</text>
</comment>
<evidence type="ECO:0000256" key="7">
    <source>
        <dbReference type="ARBA" id="ARBA00022825"/>
    </source>
</evidence>
<evidence type="ECO:0000256" key="2">
    <source>
        <dbReference type="ARBA" id="ARBA00010982"/>
    </source>
</evidence>
<evidence type="ECO:0000256" key="5">
    <source>
        <dbReference type="ARBA" id="ARBA00022723"/>
    </source>
</evidence>
<dbReference type="PROSITE" id="PS00134">
    <property type="entry name" value="TRYPSIN_HIS"/>
    <property type="match status" value="1"/>
</dbReference>
<evidence type="ECO:0000256" key="6">
    <source>
        <dbReference type="ARBA" id="ARBA00022801"/>
    </source>
</evidence>
<dbReference type="EMBL" id="JAHKSW010000016">
    <property type="protein sequence ID" value="KAG7322640.1"/>
    <property type="molecule type" value="Genomic_DNA"/>
</dbReference>
<feature type="disulfide bond" evidence="15">
    <location>
        <begin position="524"/>
        <end position="539"/>
    </location>
</feature>
<comment type="catalytic activity">
    <reaction evidence="14">
        <text>propanoyl-CoA + acetyl-CoA = 2-methyl-3-oxobutanoyl-CoA + CoA</text>
        <dbReference type="Rhea" id="RHEA:30719"/>
        <dbReference type="ChEBI" id="CHEBI:57287"/>
        <dbReference type="ChEBI" id="CHEBI:57288"/>
        <dbReference type="ChEBI" id="CHEBI:57335"/>
        <dbReference type="ChEBI" id="CHEBI:57392"/>
    </reaction>
    <physiologicalReaction direction="left-to-right" evidence="14">
        <dbReference type="Rhea" id="RHEA:30720"/>
    </physiologicalReaction>
    <physiologicalReaction direction="right-to-left" evidence="14">
        <dbReference type="Rhea" id="RHEA:30721"/>
    </physiologicalReaction>
</comment>
<proteinExistence type="inferred from homology"/>
<dbReference type="Proteomes" id="UP000824219">
    <property type="component" value="Linkage Group LG16"/>
</dbReference>
<dbReference type="PROSITE" id="PS00135">
    <property type="entry name" value="TRYPSIN_SER"/>
    <property type="match status" value="1"/>
</dbReference>
<sequence>MSLLSTRTQLCRRLAHKYVSRTYTSRPTLNEVVIVSAARTPMGSFKGSLSSLPATKLGSIAIKGAIERAGIPLEEVKEVYMGNVLQAGEGQAPTRQALLGAGLPLSTPATTVNKVCASGMKSIMMAAQSLMCGHQDVMVAGGMESMSQVPYVMAREAPPYGGVKMEDLIVKDGLTDVYNKFHMGNCAENTAKKSSISREEQDAFAINSYTRSKAAWESGILAKEVVPVSIPQRGKPDVVVKEDEEWRKVDFSKVPKLKAVFQKENGTVTAANASTLNDGAAAVVLMTADAAKRLNVTPLARIVAFADAAVAPIDFPIAPAFAVPKVLSAAGVKKEDVAMWEINEAFSVVVLANIKMLDIDPSKVNINGGAVSLGHPIGMSGTRIVGHMVHHLQPGQYGLAGSEMQNNSSHINYGFYYGEERPPVQVPRNPQAYYPPVPLYSNTGPAPTPPINTHYTVTSGHPHTTVTRKGISKIRCLCITAAIIFTIIVVAIAAVLIWYFVSGVCELGRRCGQSSACVSLSQWCDGRTDCPGGEDEAQCFRFYGPNFTLQSFSNEDQKWKVVCSDRWNNNIGKQACQQIGYSGSDYVSYGTIDPGSSTADGYMALKADYSNTLGSGSVHSSLSNNASCPTNMAVTLKCIDCGVSDAPGTRIVGGTVVSSLGRWPWQVSLQYNGNHLCGGSIITPSWIVTAAHCVKTYSSPNQWEVYAGYLTLRQMALSSGSSVRLVIPYPDYDPSNNNYDVALMKLWTPLQISNSIRPVCLPNTGLDFSTSRQYYVTGWGATQVQGSASNELREAQISLISPAVCNSRSVYNGIITDTMICAGKLAGGVDSCQGDSGGPLVTSENFLWWLVGDTSWGQGCALQNRPGVYGNMTIFVNWIYMQMKKY</sequence>
<dbReference type="SMART" id="SM00020">
    <property type="entry name" value="Tryp_SPc"/>
    <property type="match status" value="1"/>
</dbReference>
<dbReference type="GO" id="GO:0005739">
    <property type="term" value="C:mitochondrion"/>
    <property type="evidence" value="ECO:0007669"/>
    <property type="project" value="TreeGrafter"/>
</dbReference>
<dbReference type="InterPro" id="IPR043504">
    <property type="entry name" value="Peptidase_S1_PA_chymotrypsin"/>
</dbReference>
<keyword evidence="7 16" id="KW-0720">Serine protease</keyword>
<keyword evidence="4" id="KW-0808">Transferase</keyword>
<dbReference type="InterPro" id="IPR036055">
    <property type="entry name" value="LDL_receptor-like_sf"/>
</dbReference>
<evidence type="ECO:0000256" key="12">
    <source>
        <dbReference type="ARBA" id="ARBA00023315"/>
    </source>
</evidence>
<keyword evidence="6 16" id="KW-0378">Hydrolase</keyword>
<dbReference type="InterPro" id="IPR001314">
    <property type="entry name" value="Peptidase_S1A"/>
</dbReference>
<dbReference type="CDD" id="cd00112">
    <property type="entry name" value="LDLa"/>
    <property type="match status" value="1"/>
</dbReference>
<dbReference type="Gene3D" id="4.10.400.10">
    <property type="entry name" value="Low-density Lipoprotein Receptor"/>
    <property type="match status" value="1"/>
</dbReference>
<dbReference type="PRINTS" id="PR00722">
    <property type="entry name" value="CHYMOTRYPSIN"/>
</dbReference>
<evidence type="ECO:0000256" key="9">
    <source>
        <dbReference type="ARBA" id="ARBA00022958"/>
    </source>
</evidence>
<feature type="disulfide bond" evidence="15">
    <location>
        <begin position="505"/>
        <end position="517"/>
    </location>
</feature>
<evidence type="ECO:0000256" key="8">
    <source>
        <dbReference type="ARBA" id="ARBA00022946"/>
    </source>
</evidence>
<comment type="function">
    <text evidence="13">This is one of the enzymes that catalyzes the last step of the mitochondrial beta-oxidation pathway, an aerobic process breaking down fatty acids into acetyl-CoA. Using free coenzyme A/CoA, catalyzes the thiolytic cleavage of medium- to long-chain 3-oxoacyl-CoAs into acetyl-CoA and a fatty acyl-CoA shortened by two carbon atoms. The activity of the enzyme is reversible and it can also catalyze the condensation of two acetyl-CoA molecules into acetoacetyl-CoA. Thereby, it plays a major role in ketone body metabolism.</text>
</comment>
<dbReference type="AlphaFoldDB" id="A0A9D3SG70"/>